<evidence type="ECO:0008006" key="4">
    <source>
        <dbReference type="Google" id="ProtNLM"/>
    </source>
</evidence>
<dbReference type="EMBL" id="QUSY01000121">
    <property type="protein sequence ID" value="RHY32655.1"/>
    <property type="molecule type" value="Genomic_DNA"/>
</dbReference>
<comment type="caution">
    <text evidence="2">The sequence shown here is derived from an EMBL/GenBank/DDBJ whole genome shotgun (WGS) entry which is preliminary data.</text>
</comment>
<feature type="region of interest" description="Disordered" evidence="1">
    <location>
        <begin position="103"/>
        <end position="207"/>
    </location>
</feature>
<dbReference type="VEuPathDB" id="FungiDB:H310_00247"/>
<keyword evidence="3" id="KW-1185">Reference proteome</keyword>
<evidence type="ECO:0000256" key="1">
    <source>
        <dbReference type="SAM" id="MobiDB-lite"/>
    </source>
</evidence>
<dbReference type="InterPro" id="IPR016197">
    <property type="entry name" value="Chromo-like_dom_sf"/>
</dbReference>
<dbReference type="AlphaFoldDB" id="A0A3R6VQJ1"/>
<feature type="compositionally biased region" description="Polar residues" evidence="1">
    <location>
        <begin position="125"/>
        <end position="135"/>
    </location>
</feature>
<organism evidence="2 3">
    <name type="scientific">Aphanomyces invadans</name>
    <dbReference type="NCBI Taxonomy" id="157072"/>
    <lineage>
        <taxon>Eukaryota</taxon>
        <taxon>Sar</taxon>
        <taxon>Stramenopiles</taxon>
        <taxon>Oomycota</taxon>
        <taxon>Saprolegniomycetes</taxon>
        <taxon>Saprolegniales</taxon>
        <taxon>Verrucalvaceae</taxon>
        <taxon>Aphanomyces</taxon>
    </lineage>
</organism>
<name>A0A3R6VQJ1_9STRA</name>
<dbReference type="SUPFAM" id="SSF54160">
    <property type="entry name" value="Chromo domain-like"/>
    <property type="match status" value="1"/>
</dbReference>
<reference evidence="2 3" key="1">
    <citation type="submission" date="2018-08" db="EMBL/GenBank/DDBJ databases">
        <title>Aphanomyces genome sequencing and annotation.</title>
        <authorList>
            <person name="Minardi D."/>
            <person name="Oidtmann B."/>
            <person name="Van Der Giezen M."/>
            <person name="Studholme D.J."/>
        </authorList>
    </citation>
    <scope>NUCLEOTIDE SEQUENCE [LARGE SCALE GENOMIC DNA]</scope>
    <source>
        <strain evidence="2 3">NJM0002</strain>
    </source>
</reference>
<evidence type="ECO:0000313" key="3">
    <source>
        <dbReference type="Proteomes" id="UP000285060"/>
    </source>
</evidence>
<dbReference type="CDD" id="cd20104">
    <property type="entry name" value="MBT_PHF20L1-like"/>
    <property type="match status" value="1"/>
</dbReference>
<protein>
    <recommendedName>
        <fullName evidence="4">Tudor-knot domain-containing protein</fullName>
    </recommendedName>
</protein>
<accession>A0A3R6VQJ1</accession>
<dbReference type="Proteomes" id="UP000285060">
    <property type="component" value="Unassembled WGS sequence"/>
</dbReference>
<proteinExistence type="predicted"/>
<feature type="region of interest" description="Disordered" evidence="1">
    <location>
        <begin position="231"/>
        <end position="250"/>
    </location>
</feature>
<sequence length="295" mass="32768">MIDTSAPPSKKKEEKYMGLGVMVDCKDDQGHWNQGRIIDVNVSARLLKIHYSGWHKRYDNWMPLSSIVAHGSRVKNATLTPQSLKQTNLRSNLFRLNPNYVERNPSKLPAAPLAPSRQLSKESETSAAAPTTLSPQLPVPPVIQKSNKRTASGAPVVPLSVPSANPAQDVSKPNKKPRVGAIHESESLVEAASPRSNPVTSDSPIPSKSTLAEIFRNRVRDQQLQPLAFKQRQAPPTQQLAYRGGPPISAKERKQNRASNLMYMEHQEAFLRESIQRWTQVQQDLIKDVTSVVVL</sequence>
<dbReference type="Gene3D" id="2.30.30.140">
    <property type="match status" value="1"/>
</dbReference>
<evidence type="ECO:0000313" key="2">
    <source>
        <dbReference type="EMBL" id="RHY32655.1"/>
    </source>
</evidence>
<feature type="compositionally biased region" description="Polar residues" evidence="1">
    <location>
        <begin position="194"/>
        <end position="207"/>
    </location>
</feature>
<gene>
    <name evidence="2" type="ORF">DYB32_002370</name>
</gene>